<feature type="compositionally biased region" description="Basic and acidic residues" evidence="5">
    <location>
        <begin position="481"/>
        <end position="491"/>
    </location>
</feature>
<evidence type="ECO:0000313" key="8">
    <source>
        <dbReference type="Proteomes" id="UP000041254"/>
    </source>
</evidence>
<dbReference type="PROSITE" id="PS51044">
    <property type="entry name" value="ZF_SP_RING"/>
    <property type="match status" value="1"/>
</dbReference>
<dbReference type="InterPro" id="IPR013083">
    <property type="entry name" value="Znf_RING/FYVE/PHD"/>
</dbReference>
<gene>
    <name evidence="7" type="ORF">Vbra_5081</name>
</gene>
<organism evidence="7 8">
    <name type="scientific">Vitrella brassicaformis (strain CCMP3155)</name>
    <dbReference type="NCBI Taxonomy" id="1169540"/>
    <lineage>
        <taxon>Eukaryota</taxon>
        <taxon>Sar</taxon>
        <taxon>Alveolata</taxon>
        <taxon>Colpodellida</taxon>
        <taxon>Vitrellaceae</taxon>
        <taxon>Vitrella</taxon>
    </lineage>
</organism>
<feature type="region of interest" description="Disordered" evidence="5">
    <location>
        <begin position="465"/>
        <end position="517"/>
    </location>
</feature>
<dbReference type="GO" id="GO:0061665">
    <property type="term" value="F:SUMO ligase activity"/>
    <property type="evidence" value="ECO:0007669"/>
    <property type="project" value="TreeGrafter"/>
</dbReference>
<evidence type="ECO:0000256" key="2">
    <source>
        <dbReference type="ARBA" id="ARBA00022771"/>
    </source>
</evidence>
<dbReference type="OrthoDB" id="28127at2759"/>
<dbReference type="Pfam" id="PF02891">
    <property type="entry name" value="zf-MIZ"/>
    <property type="match status" value="1"/>
</dbReference>
<sequence length="517" mass="56547">MMSAPIALTLMERLRLKKRKAKTGPGMAADDALPTSSQDDAPLFGEPSVDTDGFLTSNSVLGHFCGRARAASADRSSSDDVCACREIPKGVFAVQNDTKSFRRIALVCRLCRRQCHPPCHLYWMPRTQRTADEVVRAAQGFTCIPCRALFADLSHLPVAQCKYVVTNPRQDAAFSREITDIERPASAASPADGDLCVTVRYLQVATVRPDTDAQMFDAKYEAVHFPSQSGAKVEITDSKDKVVLSYGKNPFQQVKPPSAPINAPIPAGAKFDLTATFSRHCPDTVQKLRKWPMSALVVMVTKRTALADLLKPIQDHHTIPAHICRQKMVGLLGAHSANDDDDCVCDSTDGALSLKCPISQMRMEMPARGFRCRHLDCFDFVSYLHAMVLSTGLKPKKRNTCPICSCPMPIWEVYIDGYVTDILAALPEDETTAHQVMFRPSDASWYLPTANANAQPASVNVAAMAQQPGPSPVPVHLSPSPEKDGGDRDPSVIDLTKGMMTPCPKRNGQAAKARRLR</sequence>
<dbReference type="GO" id="GO:0000785">
    <property type="term" value="C:chromatin"/>
    <property type="evidence" value="ECO:0007669"/>
    <property type="project" value="TreeGrafter"/>
</dbReference>
<dbReference type="PANTHER" id="PTHR10782">
    <property type="entry name" value="ZINC FINGER MIZ DOMAIN-CONTAINING PROTEIN"/>
    <property type="match status" value="1"/>
</dbReference>
<evidence type="ECO:0000256" key="3">
    <source>
        <dbReference type="ARBA" id="ARBA00022833"/>
    </source>
</evidence>
<dbReference type="STRING" id="1169540.A0A0G4EK61"/>
<proteinExistence type="predicted"/>
<dbReference type="AlphaFoldDB" id="A0A0G4EK61"/>
<dbReference type="InterPro" id="IPR004181">
    <property type="entry name" value="Znf_MIZ"/>
</dbReference>
<reference evidence="7 8" key="1">
    <citation type="submission" date="2014-11" db="EMBL/GenBank/DDBJ databases">
        <authorList>
            <person name="Zhu J."/>
            <person name="Qi W."/>
            <person name="Song R."/>
        </authorList>
    </citation>
    <scope>NUCLEOTIDE SEQUENCE [LARGE SCALE GENOMIC DNA]</scope>
</reference>
<dbReference type="InParanoid" id="A0A0G4EK61"/>
<keyword evidence="2 4" id="KW-0863">Zinc-finger</keyword>
<evidence type="ECO:0000256" key="5">
    <source>
        <dbReference type="SAM" id="MobiDB-lite"/>
    </source>
</evidence>
<evidence type="ECO:0000256" key="1">
    <source>
        <dbReference type="ARBA" id="ARBA00022723"/>
    </source>
</evidence>
<protein>
    <recommendedName>
        <fullName evidence="6">SP-RING-type domain-containing protein</fullName>
    </recommendedName>
</protein>
<dbReference type="EMBL" id="CDMY01000257">
    <property type="protein sequence ID" value="CEL97830.1"/>
    <property type="molecule type" value="Genomic_DNA"/>
</dbReference>
<evidence type="ECO:0000259" key="6">
    <source>
        <dbReference type="PROSITE" id="PS51044"/>
    </source>
</evidence>
<feature type="domain" description="SP-RING-type" evidence="6">
    <location>
        <begin position="339"/>
        <end position="432"/>
    </location>
</feature>
<dbReference type="VEuPathDB" id="CryptoDB:Vbra_5081"/>
<dbReference type="GO" id="GO:0008270">
    <property type="term" value="F:zinc ion binding"/>
    <property type="evidence" value="ECO:0007669"/>
    <property type="project" value="UniProtKB-KW"/>
</dbReference>
<name>A0A0G4EK61_VITBC</name>
<evidence type="ECO:0000256" key="4">
    <source>
        <dbReference type="PROSITE-ProRule" id="PRU00452"/>
    </source>
</evidence>
<dbReference type="PANTHER" id="PTHR10782:SF4">
    <property type="entry name" value="TONALLI, ISOFORM E"/>
    <property type="match status" value="1"/>
</dbReference>
<dbReference type="Proteomes" id="UP000041254">
    <property type="component" value="Unassembled WGS sequence"/>
</dbReference>
<keyword evidence="3" id="KW-0862">Zinc</keyword>
<keyword evidence="1" id="KW-0479">Metal-binding</keyword>
<dbReference type="GO" id="GO:0016925">
    <property type="term" value="P:protein sumoylation"/>
    <property type="evidence" value="ECO:0007669"/>
    <property type="project" value="TreeGrafter"/>
</dbReference>
<dbReference type="Gene3D" id="3.30.40.10">
    <property type="entry name" value="Zinc/RING finger domain, C3HC4 (zinc finger)"/>
    <property type="match status" value="1"/>
</dbReference>
<keyword evidence="8" id="KW-1185">Reference proteome</keyword>
<dbReference type="CDD" id="cd16650">
    <property type="entry name" value="SP-RING_PIAS-like"/>
    <property type="match status" value="1"/>
</dbReference>
<evidence type="ECO:0000313" key="7">
    <source>
        <dbReference type="EMBL" id="CEL97830.1"/>
    </source>
</evidence>
<accession>A0A0G4EK61</accession>